<organism evidence="1 2">
    <name type="scientific">Ameca splendens</name>
    <dbReference type="NCBI Taxonomy" id="208324"/>
    <lineage>
        <taxon>Eukaryota</taxon>
        <taxon>Metazoa</taxon>
        <taxon>Chordata</taxon>
        <taxon>Craniata</taxon>
        <taxon>Vertebrata</taxon>
        <taxon>Euteleostomi</taxon>
        <taxon>Actinopterygii</taxon>
        <taxon>Neopterygii</taxon>
        <taxon>Teleostei</taxon>
        <taxon>Neoteleostei</taxon>
        <taxon>Acanthomorphata</taxon>
        <taxon>Ovalentaria</taxon>
        <taxon>Atherinomorphae</taxon>
        <taxon>Cyprinodontiformes</taxon>
        <taxon>Goodeidae</taxon>
        <taxon>Ameca</taxon>
    </lineage>
</organism>
<evidence type="ECO:0000313" key="2">
    <source>
        <dbReference type="Proteomes" id="UP001469553"/>
    </source>
</evidence>
<evidence type="ECO:0000313" key="1">
    <source>
        <dbReference type="EMBL" id="MEQ2288333.1"/>
    </source>
</evidence>
<dbReference type="EMBL" id="JAHRIP010020682">
    <property type="protein sequence ID" value="MEQ2288333.1"/>
    <property type="molecule type" value="Genomic_DNA"/>
</dbReference>
<comment type="caution">
    <text evidence="1">The sequence shown here is derived from an EMBL/GenBank/DDBJ whole genome shotgun (WGS) entry which is preliminary data.</text>
</comment>
<accession>A0ABV0Y438</accession>
<keyword evidence="2" id="KW-1185">Reference proteome</keyword>
<name>A0ABV0Y438_9TELE</name>
<reference evidence="1 2" key="1">
    <citation type="submission" date="2021-06" db="EMBL/GenBank/DDBJ databases">
        <authorList>
            <person name="Palmer J.M."/>
        </authorList>
    </citation>
    <scope>NUCLEOTIDE SEQUENCE [LARGE SCALE GENOMIC DNA]</scope>
    <source>
        <strain evidence="1 2">AS_MEX2019</strain>
        <tissue evidence="1">Muscle</tissue>
    </source>
</reference>
<protein>
    <submittedName>
        <fullName evidence="1">Uncharacterized protein</fullName>
    </submittedName>
</protein>
<gene>
    <name evidence="1" type="ORF">AMECASPLE_021597</name>
</gene>
<proteinExistence type="predicted"/>
<sequence>MLFLSHCGIIVKTKWSTSLCPNLTFYVNCAEEKLSGRRSLKIASTLNKGLAAANFRSCGEGRLALSAGQTVRYCCNHGDVVPLSFLQTGKTAPLDVVETGSVLGTLYNTV</sequence>
<dbReference type="Proteomes" id="UP001469553">
    <property type="component" value="Unassembled WGS sequence"/>
</dbReference>